<gene>
    <name evidence="1" type="ORF">H6P80_02330</name>
</gene>
<dbReference type="AlphaFoldDB" id="A0A842HWX7"/>
<proteinExistence type="predicted"/>
<dbReference type="RefSeq" id="WP_185799733.1">
    <property type="nucleotide sequence ID" value="NZ_JACJVJ010000001.1"/>
</dbReference>
<keyword evidence="2" id="KW-1185">Reference proteome</keyword>
<sequence length="70" mass="7826">MPYFYVNANAQANGDHEVHQKDADCGHEPEPKNREGLGWHANCHGAVAEAKKRYLQSNGCYYCCNDCHTG</sequence>
<reference evidence="1 2" key="1">
    <citation type="submission" date="2020-08" db="EMBL/GenBank/DDBJ databases">
        <title>Draft genome sequence of Parasphingopyxis sp. GrpM-11.</title>
        <authorList>
            <person name="Oh J."/>
            <person name="Roh D.-H."/>
        </authorList>
    </citation>
    <scope>NUCLEOTIDE SEQUENCE [LARGE SCALE GENOMIC DNA]</scope>
    <source>
        <strain evidence="1 2">GrpM-11</strain>
    </source>
</reference>
<evidence type="ECO:0000313" key="2">
    <source>
        <dbReference type="Proteomes" id="UP000564378"/>
    </source>
</evidence>
<protein>
    <submittedName>
        <fullName evidence="1">Uncharacterized protein</fullName>
    </submittedName>
</protein>
<organism evidence="1 2">
    <name type="scientific">Parasphingopyxis marina</name>
    <dbReference type="NCBI Taxonomy" id="2761622"/>
    <lineage>
        <taxon>Bacteria</taxon>
        <taxon>Pseudomonadati</taxon>
        <taxon>Pseudomonadota</taxon>
        <taxon>Alphaproteobacteria</taxon>
        <taxon>Sphingomonadales</taxon>
        <taxon>Sphingomonadaceae</taxon>
        <taxon>Parasphingopyxis</taxon>
    </lineage>
</organism>
<name>A0A842HWX7_9SPHN</name>
<evidence type="ECO:0000313" key="1">
    <source>
        <dbReference type="EMBL" id="MBC2776450.1"/>
    </source>
</evidence>
<dbReference type="Proteomes" id="UP000564378">
    <property type="component" value="Unassembled WGS sequence"/>
</dbReference>
<accession>A0A842HWX7</accession>
<dbReference type="EMBL" id="JACJVJ010000001">
    <property type="protein sequence ID" value="MBC2776450.1"/>
    <property type="molecule type" value="Genomic_DNA"/>
</dbReference>
<comment type="caution">
    <text evidence="1">The sequence shown here is derived from an EMBL/GenBank/DDBJ whole genome shotgun (WGS) entry which is preliminary data.</text>
</comment>